<comment type="caution">
    <text evidence="6">The sequence shown here is derived from an EMBL/GenBank/DDBJ whole genome shotgun (WGS) entry which is preliminary data.</text>
</comment>
<protein>
    <submittedName>
        <fullName evidence="6">YbfB/YjiJ family MFS transporter</fullName>
    </submittedName>
</protein>
<evidence type="ECO:0000313" key="6">
    <source>
        <dbReference type="EMBL" id="EKT4441849.1"/>
    </source>
</evidence>
<feature type="transmembrane region" description="Helical" evidence="4">
    <location>
        <begin position="303"/>
        <end position="325"/>
    </location>
</feature>
<feature type="transmembrane region" description="Helical" evidence="4">
    <location>
        <begin position="251"/>
        <end position="268"/>
    </location>
</feature>
<evidence type="ECO:0000256" key="4">
    <source>
        <dbReference type="SAM" id="Phobius"/>
    </source>
</evidence>
<dbReference type="EMBL" id="ABLOMU010000026">
    <property type="protein sequence ID" value="EKT4441849.1"/>
    <property type="molecule type" value="Genomic_DNA"/>
</dbReference>
<dbReference type="PANTHER" id="PTHR23537:SF1">
    <property type="entry name" value="SUGAR TRANSPORTER"/>
    <property type="match status" value="1"/>
</dbReference>
<dbReference type="InterPro" id="IPR036259">
    <property type="entry name" value="MFS_trans_sf"/>
</dbReference>
<feature type="transmembrane region" description="Helical" evidence="4">
    <location>
        <begin position="214"/>
        <end position="239"/>
    </location>
</feature>
<evidence type="ECO:0000256" key="3">
    <source>
        <dbReference type="ARBA" id="ARBA00023136"/>
    </source>
</evidence>
<feature type="transmembrane region" description="Helical" evidence="4">
    <location>
        <begin position="173"/>
        <end position="193"/>
    </location>
</feature>
<dbReference type="GO" id="GO:0005886">
    <property type="term" value="C:plasma membrane"/>
    <property type="evidence" value="ECO:0007669"/>
    <property type="project" value="TreeGrafter"/>
</dbReference>
<name>A0AAI9CBX6_STEMA</name>
<feature type="domain" description="Major facilitator superfamily (MFS) profile" evidence="5">
    <location>
        <begin position="13"/>
        <end position="391"/>
    </location>
</feature>
<dbReference type="PROSITE" id="PS50850">
    <property type="entry name" value="MFS"/>
    <property type="match status" value="1"/>
</dbReference>
<evidence type="ECO:0000256" key="1">
    <source>
        <dbReference type="ARBA" id="ARBA00022692"/>
    </source>
</evidence>
<feature type="transmembrane region" description="Helical" evidence="4">
    <location>
        <begin position="280"/>
        <end position="297"/>
    </location>
</feature>
<evidence type="ECO:0000313" key="7">
    <source>
        <dbReference type="Proteomes" id="UP001214521"/>
    </source>
</evidence>
<feature type="transmembrane region" description="Helical" evidence="4">
    <location>
        <begin position="83"/>
        <end position="103"/>
    </location>
</feature>
<feature type="transmembrane region" description="Helical" evidence="4">
    <location>
        <begin position="49"/>
        <end position="71"/>
    </location>
</feature>
<dbReference type="PANTHER" id="PTHR23537">
    <property type="match status" value="1"/>
</dbReference>
<dbReference type="Proteomes" id="UP001214521">
    <property type="component" value="Unassembled WGS sequence"/>
</dbReference>
<dbReference type="RefSeq" id="WP_049447488.1">
    <property type="nucleotide sequence ID" value="NZ_CP056088.1"/>
</dbReference>
<accession>A0AAI9CBX6</accession>
<dbReference type="SUPFAM" id="SSF103473">
    <property type="entry name" value="MFS general substrate transporter"/>
    <property type="match status" value="1"/>
</dbReference>
<reference evidence="6" key="1">
    <citation type="submission" date="2022-07" db="EMBL/GenBank/DDBJ databases">
        <authorList>
            <consortium name="Clinical and Environmental Microbiology Branch: Whole genome sequencing antimicrobial resistance pathogens in the healthcare setting"/>
        </authorList>
    </citation>
    <scope>NUCLEOTIDE SEQUENCE</scope>
    <source>
        <strain evidence="6">Stenotrophomonas_maltophilia_2021CK-00905</strain>
    </source>
</reference>
<keyword evidence="1 4" id="KW-0812">Transmembrane</keyword>
<feature type="transmembrane region" description="Helical" evidence="4">
    <location>
        <begin position="337"/>
        <end position="356"/>
    </location>
</feature>
<gene>
    <name evidence="6" type="ORF">QEK83_002514</name>
</gene>
<dbReference type="InterPro" id="IPR010645">
    <property type="entry name" value="MFS_4"/>
</dbReference>
<dbReference type="Gene3D" id="1.20.1250.20">
    <property type="entry name" value="MFS general substrate transporter like domains"/>
    <property type="match status" value="1"/>
</dbReference>
<dbReference type="InterPro" id="IPR020846">
    <property type="entry name" value="MFS_dom"/>
</dbReference>
<dbReference type="Pfam" id="PF06779">
    <property type="entry name" value="MFS_4"/>
    <property type="match status" value="1"/>
</dbReference>
<feature type="transmembrane region" description="Helical" evidence="4">
    <location>
        <begin position="109"/>
        <end position="129"/>
    </location>
</feature>
<dbReference type="AlphaFoldDB" id="A0AAI9CBX6"/>
<evidence type="ECO:0000259" key="5">
    <source>
        <dbReference type="PROSITE" id="PS50850"/>
    </source>
</evidence>
<keyword evidence="3 4" id="KW-0472">Membrane</keyword>
<evidence type="ECO:0000256" key="2">
    <source>
        <dbReference type="ARBA" id="ARBA00022989"/>
    </source>
</evidence>
<proteinExistence type="predicted"/>
<sequence>MGSPAVLPSLWPAFALCLSMAVANGLGRFAYALLLPAMREDLQWTYAQAGWLNTANALGYVLGAGTAYALLHRVSARRLFQAGLGLCVFTLAVTGASGALPWLSTQRVLNGVGAAWVSACGSTLVLLHYRHAPNRRGAATGLFFGGAGIGIIAAGLAVAPLLAIHGAATWPTAWLVLGAVGLLASIWPMTLAGRIQESTAVTEGHDPAPLPLRHLGACLAAYFCWAGGYIIYLTFIFAWLRDHGLSWQQGIAVWTVLGIAILCSGMLWRRALGAWPGAHVLSACCAVSLLGTLAPLLGGTTGLFVSAAVFGSSVFIAAAAIAVLVRQNLPAARIGRAMALFNLAFAAGQAIGPVAAGAVADRTGLDGALWLSAALHVAAVALPWAARAPRGAG</sequence>
<dbReference type="GO" id="GO:0022857">
    <property type="term" value="F:transmembrane transporter activity"/>
    <property type="evidence" value="ECO:0007669"/>
    <property type="project" value="InterPro"/>
</dbReference>
<keyword evidence="2 4" id="KW-1133">Transmembrane helix</keyword>
<feature type="transmembrane region" description="Helical" evidence="4">
    <location>
        <begin position="368"/>
        <end position="386"/>
    </location>
</feature>
<organism evidence="6 7">
    <name type="scientific">Stenotrophomonas maltophilia</name>
    <name type="common">Pseudomonas maltophilia</name>
    <name type="synonym">Xanthomonas maltophilia</name>
    <dbReference type="NCBI Taxonomy" id="40324"/>
    <lineage>
        <taxon>Bacteria</taxon>
        <taxon>Pseudomonadati</taxon>
        <taxon>Pseudomonadota</taxon>
        <taxon>Gammaproteobacteria</taxon>
        <taxon>Lysobacterales</taxon>
        <taxon>Lysobacteraceae</taxon>
        <taxon>Stenotrophomonas</taxon>
        <taxon>Stenotrophomonas maltophilia group</taxon>
    </lineage>
</organism>
<feature type="transmembrane region" description="Helical" evidence="4">
    <location>
        <begin position="141"/>
        <end position="167"/>
    </location>
</feature>